<protein>
    <submittedName>
        <fullName evidence="3">Sigma-B regulation protein RsbQ</fullName>
    </submittedName>
</protein>
<comment type="similarity">
    <text evidence="1">Belongs to the AB hydrolase superfamily.</text>
</comment>
<organism evidence="3 4">
    <name type="scientific">Ectopseudomonas guguanensis</name>
    <dbReference type="NCBI Taxonomy" id="1198456"/>
    <lineage>
        <taxon>Bacteria</taxon>
        <taxon>Pseudomonadati</taxon>
        <taxon>Pseudomonadota</taxon>
        <taxon>Gammaproteobacteria</taxon>
        <taxon>Pseudomonadales</taxon>
        <taxon>Pseudomonadaceae</taxon>
        <taxon>Ectopseudomonas</taxon>
    </lineage>
</organism>
<dbReference type="Pfam" id="PF12697">
    <property type="entry name" value="Abhydrolase_6"/>
    <property type="match status" value="1"/>
</dbReference>
<dbReference type="InterPro" id="IPR000073">
    <property type="entry name" value="AB_hydrolase_1"/>
</dbReference>
<name>A0A1H0XDQ9_9GAMM</name>
<dbReference type="PANTHER" id="PTHR43039">
    <property type="entry name" value="ESTERASE-RELATED"/>
    <property type="match status" value="1"/>
</dbReference>
<dbReference type="OrthoDB" id="8680283at2"/>
<dbReference type="Proteomes" id="UP000199460">
    <property type="component" value="Unassembled WGS sequence"/>
</dbReference>
<sequence length="275" mass="30138">MNIIQRNNVQCLRAKAADAPTLIYGHGFGCSQEMWSKVTPAFTQHEHQVLFDYVGSGRSDASAFQPARYAQLDGYVEDLLEVCDALELSGDLTFVGHSISCSIGILAAIRRPRLFSRLILLGPSPCFLNEQPDYHGGFERSDLEGLLDLMAHNYLGWAQQFAPLVAADEDAAVTTQLSDSFCSTDPVMARLFAQATFFSDIRPALQQCPVPSLILHHQRDALVPMAVADYLHAALADSTLNTLDVSGHCAHMSHPELVSAAMHRYLKGARARVLP</sequence>
<dbReference type="RefSeq" id="WP_090433217.1">
    <property type="nucleotide sequence ID" value="NZ_FNJJ01000013.1"/>
</dbReference>
<accession>A0A1H0XDQ9</accession>
<dbReference type="GeneID" id="300933334"/>
<dbReference type="InterPro" id="IPR029058">
    <property type="entry name" value="AB_hydrolase_fold"/>
</dbReference>
<dbReference type="EMBL" id="FNJJ01000013">
    <property type="protein sequence ID" value="SDQ01053.1"/>
    <property type="molecule type" value="Genomic_DNA"/>
</dbReference>
<gene>
    <name evidence="3" type="ORF">SAMN05216213_11333</name>
</gene>
<proteinExistence type="inferred from homology"/>
<feature type="domain" description="AB hydrolase-1" evidence="2">
    <location>
        <begin position="26"/>
        <end position="260"/>
    </location>
</feature>
<keyword evidence="4" id="KW-1185">Reference proteome</keyword>
<evidence type="ECO:0000313" key="4">
    <source>
        <dbReference type="Proteomes" id="UP000199460"/>
    </source>
</evidence>
<dbReference type="SUPFAM" id="SSF53474">
    <property type="entry name" value="alpha/beta-Hydrolases"/>
    <property type="match status" value="1"/>
</dbReference>
<dbReference type="AlphaFoldDB" id="A0A1H0XDQ9"/>
<evidence type="ECO:0000313" key="3">
    <source>
        <dbReference type="EMBL" id="SDQ01053.1"/>
    </source>
</evidence>
<reference evidence="4" key="1">
    <citation type="submission" date="2016-10" db="EMBL/GenBank/DDBJ databases">
        <authorList>
            <person name="Varghese N."/>
            <person name="Submissions S."/>
        </authorList>
    </citation>
    <scope>NUCLEOTIDE SEQUENCE [LARGE SCALE GENOMIC DNA]</scope>
    <source>
        <strain evidence="4">JCM 18416</strain>
    </source>
</reference>
<dbReference type="Gene3D" id="3.40.50.1820">
    <property type="entry name" value="alpha/beta hydrolase"/>
    <property type="match status" value="1"/>
</dbReference>
<evidence type="ECO:0000259" key="2">
    <source>
        <dbReference type="Pfam" id="PF12697"/>
    </source>
</evidence>
<evidence type="ECO:0000256" key="1">
    <source>
        <dbReference type="ARBA" id="ARBA00008645"/>
    </source>
</evidence>